<dbReference type="AlphaFoldDB" id="A0A1H6FB46"/>
<evidence type="ECO:0000256" key="2">
    <source>
        <dbReference type="ARBA" id="ARBA00022649"/>
    </source>
</evidence>
<evidence type="ECO:0000256" key="6">
    <source>
        <dbReference type="ARBA" id="ARBA00022842"/>
    </source>
</evidence>
<proteinExistence type="inferred from homology"/>
<evidence type="ECO:0000313" key="9">
    <source>
        <dbReference type="EMBL" id="SEH07312.1"/>
    </source>
</evidence>
<keyword evidence="6" id="KW-0460">Magnesium</keyword>
<evidence type="ECO:0000256" key="5">
    <source>
        <dbReference type="ARBA" id="ARBA00022801"/>
    </source>
</evidence>
<dbReference type="PANTHER" id="PTHR33653">
    <property type="entry name" value="RIBONUCLEASE VAPC2"/>
    <property type="match status" value="1"/>
</dbReference>
<keyword evidence="4" id="KW-0479">Metal-binding</keyword>
<protein>
    <submittedName>
        <fullName evidence="9">tRNA(fMet)-specific endonuclease VapC</fullName>
    </submittedName>
</protein>
<dbReference type="InterPro" id="IPR029060">
    <property type="entry name" value="PIN-like_dom_sf"/>
</dbReference>
<keyword evidence="2" id="KW-1277">Toxin-antitoxin system</keyword>
<dbReference type="Gene3D" id="3.40.50.1010">
    <property type="entry name" value="5'-nuclease"/>
    <property type="match status" value="1"/>
</dbReference>
<dbReference type="Pfam" id="PF01850">
    <property type="entry name" value="PIN"/>
    <property type="match status" value="1"/>
</dbReference>
<organism evidence="9 10">
    <name type="scientific">Candidatus Venteria ishoeyi</name>
    <dbReference type="NCBI Taxonomy" id="1899563"/>
    <lineage>
        <taxon>Bacteria</taxon>
        <taxon>Pseudomonadati</taxon>
        <taxon>Pseudomonadota</taxon>
        <taxon>Gammaproteobacteria</taxon>
        <taxon>Thiotrichales</taxon>
        <taxon>Thiotrichaceae</taxon>
        <taxon>Venteria</taxon>
    </lineage>
</organism>
<keyword evidence="5" id="KW-0378">Hydrolase</keyword>
<evidence type="ECO:0000256" key="1">
    <source>
        <dbReference type="ARBA" id="ARBA00001946"/>
    </source>
</evidence>
<accession>A0A1H6FB46</accession>
<keyword evidence="3" id="KW-0540">Nuclease</keyword>
<dbReference type="InterPro" id="IPR002716">
    <property type="entry name" value="PIN_dom"/>
</dbReference>
<comment type="similarity">
    <text evidence="7">Belongs to the PINc/VapC protein family.</text>
</comment>
<evidence type="ECO:0000256" key="3">
    <source>
        <dbReference type="ARBA" id="ARBA00022722"/>
    </source>
</evidence>
<dbReference type="Proteomes" id="UP000236724">
    <property type="component" value="Unassembled WGS sequence"/>
</dbReference>
<name>A0A1H6FB46_9GAMM</name>
<dbReference type="GO" id="GO:0004519">
    <property type="term" value="F:endonuclease activity"/>
    <property type="evidence" value="ECO:0007669"/>
    <property type="project" value="UniProtKB-KW"/>
</dbReference>
<dbReference type="SUPFAM" id="SSF88723">
    <property type="entry name" value="PIN domain-like"/>
    <property type="match status" value="1"/>
</dbReference>
<dbReference type="PANTHER" id="PTHR33653:SF1">
    <property type="entry name" value="RIBONUCLEASE VAPC2"/>
    <property type="match status" value="1"/>
</dbReference>
<evidence type="ECO:0000256" key="4">
    <source>
        <dbReference type="ARBA" id="ARBA00022723"/>
    </source>
</evidence>
<reference evidence="9 10" key="1">
    <citation type="submission" date="2016-10" db="EMBL/GenBank/DDBJ databases">
        <authorList>
            <person name="de Groot N.N."/>
        </authorList>
    </citation>
    <scope>NUCLEOTIDE SEQUENCE [LARGE SCALE GENOMIC DNA]</scope>
    <source>
        <strain evidence="9">MBHS1</strain>
    </source>
</reference>
<evidence type="ECO:0000259" key="8">
    <source>
        <dbReference type="Pfam" id="PF01850"/>
    </source>
</evidence>
<dbReference type="EMBL" id="FMSV02000528">
    <property type="protein sequence ID" value="SEH07312.1"/>
    <property type="molecule type" value="Genomic_DNA"/>
</dbReference>
<evidence type="ECO:0000256" key="7">
    <source>
        <dbReference type="ARBA" id="ARBA00038093"/>
    </source>
</evidence>
<evidence type="ECO:0000313" key="10">
    <source>
        <dbReference type="Proteomes" id="UP000236724"/>
    </source>
</evidence>
<dbReference type="InterPro" id="IPR050556">
    <property type="entry name" value="Type_II_TA_system_RNase"/>
</dbReference>
<keyword evidence="10" id="KW-1185">Reference proteome</keyword>
<sequence length="144" mass="16715">MKYLLDTNTLSYLLRGDSAVRSAFITVRDNEQSIFLYSPVVDYEIRRYLLLKGATRNLAQYETLIANWEDTGFDREDWFQAASLWAKRHRIGMSIADADLLIAVNALRHDAILVTNNQRHFTGLDLHLENWFEISPPQSRKPSK</sequence>
<feature type="domain" description="PIN" evidence="8">
    <location>
        <begin position="3"/>
        <end position="119"/>
    </location>
</feature>
<gene>
    <name evidence="9" type="primary">vapC_7</name>
    <name evidence="9" type="ORF">MBHS_03187</name>
</gene>
<comment type="cofactor">
    <cofactor evidence="1">
        <name>Mg(2+)</name>
        <dbReference type="ChEBI" id="CHEBI:18420"/>
    </cofactor>
</comment>
<keyword evidence="9" id="KW-0255">Endonuclease</keyword>
<dbReference type="RefSeq" id="WP_103920972.1">
    <property type="nucleotide sequence ID" value="NZ_FMSV02000528.1"/>
</dbReference>
<dbReference type="GO" id="GO:0046872">
    <property type="term" value="F:metal ion binding"/>
    <property type="evidence" value="ECO:0007669"/>
    <property type="project" value="UniProtKB-KW"/>
</dbReference>
<dbReference type="GO" id="GO:0016787">
    <property type="term" value="F:hydrolase activity"/>
    <property type="evidence" value="ECO:0007669"/>
    <property type="project" value="UniProtKB-KW"/>
</dbReference>
<dbReference type="OrthoDB" id="9796690at2"/>